<feature type="region of interest" description="Disordered" evidence="2">
    <location>
        <begin position="815"/>
        <end position="838"/>
    </location>
</feature>
<keyword evidence="1 4" id="KW-0732">Signal</keyword>
<evidence type="ECO:0000313" key="5">
    <source>
        <dbReference type="EMBL" id="OQA52964.1"/>
    </source>
</evidence>
<evidence type="ECO:0000256" key="1">
    <source>
        <dbReference type="ARBA" id="ARBA00022729"/>
    </source>
</evidence>
<dbReference type="EMBL" id="MWBO01000016">
    <property type="protein sequence ID" value="OQA52964.1"/>
    <property type="molecule type" value="Genomic_DNA"/>
</dbReference>
<dbReference type="Gene3D" id="2.60.40.1220">
    <property type="match status" value="1"/>
</dbReference>
<dbReference type="Proteomes" id="UP000485367">
    <property type="component" value="Unassembled WGS sequence"/>
</dbReference>
<dbReference type="InterPro" id="IPR014755">
    <property type="entry name" value="Cu-Rt/internalin_Ig-like"/>
</dbReference>
<evidence type="ECO:0000256" key="3">
    <source>
        <dbReference type="SAM" id="Phobius"/>
    </source>
</evidence>
<comment type="caution">
    <text evidence="5">The sequence shown here is derived from an EMBL/GenBank/DDBJ whole genome shotgun (WGS) entry which is preliminary data.</text>
</comment>
<feature type="chain" id="PRO_5012799433" description="Fibronectin type-III domain-containing protein" evidence="4">
    <location>
        <begin position="32"/>
        <end position="966"/>
    </location>
</feature>
<keyword evidence="3" id="KW-1133">Transmembrane helix</keyword>
<feature type="transmembrane region" description="Helical" evidence="3">
    <location>
        <begin position="845"/>
        <end position="862"/>
    </location>
</feature>
<evidence type="ECO:0000256" key="2">
    <source>
        <dbReference type="SAM" id="MobiDB-lite"/>
    </source>
</evidence>
<dbReference type="Gene3D" id="2.60.40.10">
    <property type="entry name" value="Immunoglobulins"/>
    <property type="match status" value="1"/>
</dbReference>
<evidence type="ECO:0000256" key="4">
    <source>
        <dbReference type="SAM" id="SignalP"/>
    </source>
</evidence>
<dbReference type="InterPro" id="IPR036116">
    <property type="entry name" value="FN3_sf"/>
</dbReference>
<dbReference type="SUPFAM" id="SSF49265">
    <property type="entry name" value="Fibronectin type III"/>
    <property type="match status" value="1"/>
</dbReference>
<feature type="compositionally biased region" description="Basic and acidic residues" evidence="2">
    <location>
        <begin position="931"/>
        <end position="949"/>
    </location>
</feature>
<proteinExistence type="predicted"/>
<reference evidence="5" key="1">
    <citation type="submission" date="2017-02" db="EMBL/GenBank/DDBJ databases">
        <title>Delving into the versatile metabolic prowess of the omnipresent phylum Bacteroidetes.</title>
        <authorList>
            <person name="Nobu M.K."/>
            <person name="Mei R."/>
            <person name="Narihiro T."/>
            <person name="Kuroda K."/>
            <person name="Liu W.-T."/>
        </authorList>
    </citation>
    <scope>NUCLEOTIDE SEQUENCE</scope>
    <source>
        <strain evidence="5">ADurb.Bin280</strain>
    </source>
</reference>
<protein>
    <recommendedName>
        <fullName evidence="6">Fibronectin type-III domain-containing protein</fullName>
    </recommendedName>
</protein>
<feature type="transmembrane region" description="Helical" evidence="3">
    <location>
        <begin position="869"/>
        <end position="889"/>
    </location>
</feature>
<feature type="compositionally biased region" description="Basic residues" evidence="2">
    <location>
        <begin position="953"/>
        <end position="966"/>
    </location>
</feature>
<feature type="signal peptide" evidence="4">
    <location>
        <begin position="1"/>
        <end position="31"/>
    </location>
</feature>
<keyword evidence="3" id="KW-0812">Transmembrane</keyword>
<feature type="region of interest" description="Disordered" evidence="2">
    <location>
        <begin position="922"/>
        <end position="966"/>
    </location>
</feature>
<gene>
    <name evidence="5" type="ORF">BWY43_00251</name>
</gene>
<feature type="transmembrane region" description="Helical" evidence="3">
    <location>
        <begin position="895"/>
        <end position="915"/>
    </location>
</feature>
<accession>A0A1V5SF78</accession>
<organism evidence="5">
    <name type="scientific">candidate division WS2 bacterium ADurb.Bin280</name>
    <dbReference type="NCBI Taxonomy" id="1852829"/>
    <lineage>
        <taxon>Bacteria</taxon>
        <taxon>candidate division WS2</taxon>
    </lineage>
</organism>
<dbReference type="InterPro" id="IPR013783">
    <property type="entry name" value="Ig-like_fold"/>
</dbReference>
<evidence type="ECO:0008006" key="6">
    <source>
        <dbReference type="Google" id="ProtNLM"/>
    </source>
</evidence>
<sequence>MKVKLKKLLAYLVSFAICLPIVFSGVSPALAAPPPPTADRMSVSGATGTGGAFKIGDSVVATYKTPKVVSGIDEVIFKVVVDFAEFGGGQIDAARKLDSPDSWEYWECSYTIASGSIDSTNADISVQVYDFLTHTPSSWVSDNEDHTVDNQAPVASGAGVISIEAKSNSNSNSTKPAVGDTIKFEVGTLTDTTGDTITYEADLSTPTGGKVVAGSVSNPIIEGSLNGSNKFSVSAVDDAGNVFAGALWTNSKIFDTTRPTLTGARTISTNEIEASFSEEIYENSVDTADFEISNPDKAISKVEKTASSKVEITTTSAFSSGATPTVEVVDDGADRLFDTAGNLVNLPAQTTATDEILPQVGPDVTGLVFSEGKNDLGDSLRVGFSENIPVFGSSDDFGIIYDGDGDFSTSADQRVVQAISLSNPESDNTVDISIADQSGEIDAGGKFKVEVNATGNVKDASGNFVDASANTATSDFVSTFDSFAPIITAVGLNKQNETVGIGGEIIVFAELDDIANDKYLDEIGGTFNGTILDFAFNPATSRYEVKYQVVEGAGELSGVEALDIQFKDRAQNISNVKATQNSQVNIDGERPDAPVVSDPAQAIILNSDTYKILGSAQSGTKVEIYSDPNADGDISDGALSGSADVTVASFSIEVDLLQDAQNNFVAVAIDQAGNRSALVVLPTIAEDSSPPEAPSGFTIRLEGDYVDLSWEKTEGAIFYEVWRSASPYKLLATLDAQKLTYRDSTIEKGKTYYYYVAAIDGSFNRSQTVELSVSVPLATTASATSTATTQQTQETQEGVVVLAQSNDYVSPIAVEKSEPTPTAQESATPEVKGVQTEESDEGETWWPLLIPALAVLLFGAIIPLSATSAIAVPIVGALGAMAVAAYTSGSMKSSTMYLLLGAETIILLLLNYYLLGRQSQDSNGNGVVETVIRDTKEDSKEKESSDKNQSKSKNSKNSKNKKKRRK</sequence>
<name>A0A1V5SF78_9BACT</name>
<keyword evidence="3" id="KW-0472">Membrane</keyword>
<dbReference type="AlphaFoldDB" id="A0A1V5SF78"/>